<organism evidence="2 3">
    <name type="scientific">Tumebacillus flagellatus</name>
    <dbReference type="NCBI Taxonomy" id="1157490"/>
    <lineage>
        <taxon>Bacteria</taxon>
        <taxon>Bacillati</taxon>
        <taxon>Bacillota</taxon>
        <taxon>Bacilli</taxon>
        <taxon>Bacillales</taxon>
        <taxon>Alicyclobacillaceae</taxon>
        <taxon>Tumebacillus</taxon>
    </lineage>
</organism>
<feature type="domain" description="N-acetyltransferase" evidence="1">
    <location>
        <begin position="10"/>
        <end position="178"/>
    </location>
</feature>
<dbReference type="OrthoDB" id="9795206at2"/>
<dbReference type="GO" id="GO:0016747">
    <property type="term" value="F:acyltransferase activity, transferring groups other than amino-acyl groups"/>
    <property type="evidence" value="ECO:0007669"/>
    <property type="project" value="InterPro"/>
</dbReference>
<dbReference type="PANTHER" id="PTHR43415:SF4">
    <property type="entry name" value="N-ACETYLTRANSFERASE DOMAIN-CONTAINING PROTEIN"/>
    <property type="match status" value="1"/>
</dbReference>
<comment type="caution">
    <text evidence="2">The sequence shown here is derived from an EMBL/GenBank/DDBJ whole genome shotgun (WGS) entry which is preliminary data.</text>
</comment>
<sequence length="190" mass="22162">MNVYLPGEKVILRDLTPDDVPVIWHWRFEAEDREHEKWNGPYGPVPFESLDDLTVRMEQGLFSETAEGKFRSQLVIEADGKLIGTVNAYWVDERTKWLEIGIVIFDSRYWSGGYGTEAFGLWMTYLFANLDIVRLGISTWSGNERMMRLAAKWGMIEEGRIRRARIVRGDYYDSIKMGILREEWDAREGA</sequence>
<dbReference type="PANTHER" id="PTHR43415">
    <property type="entry name" value="SPERMIDINE N(1)-ACETYLTRANSFERASE"/>
    <property type="match status" value="1"/>
</dbReference>
<gene>
    <name evidence="2" type="ORF">EL26_01385</name>
</gene>
<dbReference type="RefSeq" id="WP_038083537.1">
    <property type="nucleotide sequence ID" value="NZ_JMIR01000001.1"/>
</dbReference>
<evidence type="ECO:0000313" key="3">
    <source>
        <dbReference type="Proteomes" id="UP000027931"/>
    </source>
</evidence>
<dbReference type="InterPro" id="IPR000182">
    <property type="entry name" value="GNAT_dom"/>
</dbReference>
<dbReference type="PROSITE" id="PS51186">
    <property type="entry name" value="GNAT"/>
    <property type="match status" value="1"/>
</dbReference>
<dbReference type="InterPro" id="IPR016181">
    <property type="entry name" value="Acyl_CoA_acyltransferase"/>
</dbReference>
<keyword evidence="3" id="KW-1185">Reference proteome</keyword>
<dbReference type="eggNOG" id="COG1670">
    <property type="taxonomic scope" value="Bacteria"/>
</dbReference>
<dbReference type="STRING" id="1157490.EL26_01385"/>
<dbReference type="Proteomes" id="UP000027931">
    <property type="component" value="Unassembled WGS sequence"/>
</dbReference>
<evidence type="ECO:0000313" key="2">
    <source>
        <dbReference type="EMBL" id="KEO85238.1"/>
    </source>
</evidence>
<dbReference type="AlphaFoldDB" id="A0A074LYW6"/>
<protein>
    <submittedName>
        <fullName evidence="2">GNAT family acetyltransferase</fullName>
    </submittedName>
</protein>
<keyword evidence="2" id="KW-0808">Transferase</keyword>
<accession>A0A074LYW6</accession>
<reference evidence="2 3" key="1">
    <citation type="journal article" date="2013" name="Int. J. Syst. Evol. Microbiol.">
        <title>Tumebacillus flagellatus sp. nov., an alpha-amylase/pullulanase-producing bacterium isolated from cassava wastewater.</title>
        <authorList>
            <person name="Wang Q."/>
            <person name="Xie N."/>
            <person name="Qin Y."/>
            <person name="Shen N."/>
            <person name="Zhu J."/>
            <person name="Mi H."/>
            <person name="Huang R."/>
        </authorList>
    </citation>
    <scope>NUCLEOTIDE SEQUENCE [LARGE SCALE GENOMIC DNA]</scope>
    <source>
        <strain evidence="2 3">GST4</strain>
    </source>
</reference>
<dbReference type="Gene3D" id="3.40.630.30">
    <property type="match status" value="1"/>
</dbReference>
<evidence type="ECO:0000259" key="1">
    <source>
        <dbReference type="PROSITE" id="PS51186"/>
    </source>
</evidence>
<dbReference type="EMBL" id="JMIR01000001">
    <property type="protein sequence ID" value="KEO85238.1"/>
    <property type="molecule type" value="Genomic_DNA"/>
</dbReference>
<name>A0A074LYW6_9BACL</name>
<dbReference type="Pfam" id="PF13302">
    <property type="entry name" value="Acetyltransf_3"/>
    <property type="match status" value="1"/>
</dbReference>
<dbReference type="SUPFAM" id="SSF55729">
    <property type="entry name" value="Acyl-CoA N-acyltransferases (Nat)"/>
    <property type="match status" value="1"/>
</dbReference>
<proteinExistence type="predicted"/>